<keyword evidence="3" id="KW-1185">Reference proteome</keyword>
<reference evidence="2 3" key="1">
    <citation type="submission" date="2023-04" db="EMBL/GenBank/DDBJ databases">
        <title>Genome of Basidiobolus ranarum AG-B5.</title>
        <authorList>
            <person name="Stajich J.E."/>
            <person name="Carter-House D."/>
            <person name="Gryganskyi A."/>
        </authorList>
    </citation>
    <scope>NUCLEOTIDE SEQUENCE [LARGE SCALE GENOMIC DNA]</scope>
    <source>
        <strain evidence="2 3">AG-B5</strain>
    </source>
</reference>
<sequence>MSERERTSGSNLDKGKSRAEEEHGNLLQRIKNSTTGLVNDISNSSHSLSNSTVSKLNQLTNSKQTPNGSRTRSPSEHLYELHQSGNLRQHPLRESGFRVENTR</sequence>
<accession>A0ABR2VSE9</accession>
<protein>
    <submittedName>
        <fullName evidence="2">Uncharacterized protein</fullName>
    </submittedName>
</protein>
<feature type="compositionally biased region" description="Basic and acidic residues" evidence="1">
    <location>
        <begin position="1"/>
        <end position="24"/>
    </location>
</feature>
<comment type="caution">
    <text evidence="2">The sequence shown here is derived from an EMBL/GenBank/DDBJ whole genome shotgun (WGS) entry which is preliminary data.</text>
</comment>
<evidence type="ECO:0000313" key="2">
    <source>
        <dbReference type="EMBL" id="KAK9695500.1"/>
    </source>
</evidence>
<feature type="compositionally biased region" description="Polar residues" evidence="1">
    <location>
        <begin position="55"/>
        <end position="72"/>
    </location>
</feature>
<name>A0ABR2VSE9_9FUNG</name>
<feature type="compositionally biased region" description="Basic and acidic residues" evidence="1">
    <location>
        <begin position="91"/>
        <end position="103"/>
    </location>
</feature>
<evidence type="ECO:0000256" key="1">
    <source>
        <dbReference type="SAM" id="MobiDB-lite"/>
    </source>
</evidence>
<feature type="region of interest" description="Disordered" evidence="1">
    <location>
        <begin position="1"/>
        <end position="103"/>
    </location>
</feature>
<feature type="compositionally biased region" description="Low complexity" evidence="1">
    <location>
        <begin position="39"/>
        <end position="54"/>
    </location>
</feature>
<organism evidence="2 3">
    <name type="scientific">Basidiobolus ranarum</name>
    <dbReference type="NCBI Taxonomy" id="34480"/>
    <lineage>
        <taxon>Eukaryota</taxon>
        <taxon>Fungi</taxon>
        <taxon>Fungi incertae sedis</taxon>
        <taxon>Zoopagomycota</taxon>
        <taxon>Entomophthoromycotina</taxon>
        <taxon>Basidiobolomycetes</taxon>
        <taxon>Basidiobolales</taxon>
        <taxon>Basidiobolaceae</taxon>
        <taxon>Basidiobolus</taxon>
    </lineage>
</organism>
<proteinExistence type="predicted"/>
<dbReference type="Proteomes" id="UP001479436">
    <property type="component" value="Unassembled WGS sequence"/>
</dbReference>
<dbReference type="EMBL" id="JASJQH010008069">
    <property type="protein sequence ID" value="KAK9695500.1"/>
    <property type="molecule type" value="Genomic_DNA"/>
</dbReference>
<evidence type="ECO:0000313" key="3">
    <source>
        <dbReference type="Proteomes" id="UP001479436"/>
    </source>
</evidence>
<gene>
    <name evidence="2" type="ORF">K7432_012929</name>
</gene>
<feature type="non-terminal residue" evidence="2">
    <location>
        <position position="103"/>
    </location>
</feature>